<reference evidence="1" key="1">
    <citation type="journal article" date="2021" name="Proc. Natl. Acad. Sci. U.S.A.">
        <title>A Catalog of Tens of Thousands of Viruses from Human Metagenomes Reveals Hidden Associations with Chronic Diseases.</title>
        <authorList>
            <person name="Tisza M.J."/>
            <person name="Buck C.B."/>
        </authorList>
    </citation>
    <scope>NUCLEOTIDE SEQUENCE</scope>
    <source>
        <strain evidence="1">CtRGt12</strain>
    </source>
</reference>
<dbReference type="EMBL" id="BK016248">
    <property type="protein sequence ID" value="DAG05021.1"/>
    <property type="molecule type" value="Genomic_DNA"/>
</dbReference>
<evidence type="ECO:0000313" key="1">
    <source>
        <dbReference type="EMBL" id="DAG05021.1"/>
    </source>
</evidence>
<organism evidence="1">
    <name type="scientific">Siphoviridae sp. ctRGt12</name>
    <dbReference type="NCBI Taxonomy" id="2825501"/>
    <lineage>
        <taxon>Viruses</taxon>
        <taxon>Duplodnaviria</taxon>
        <taxon>Heunggongvirae</taxon>
        <taxon>Uroviricota</taxon>
        <taxon>Caudoviricetes</taxon>
    </lineage>
</organism>
<name>A0A8S5VE72_9CAUD</name>
<sequence>MLKDAGIPPMQFREKTCVRGHRSLEKNVTEIILPPGVKEECFK</sequence>
<proteinExistence type="predicted"/>
<accession>A0A8S5VE72</accession>
<protein>
    <submittedName>
        <fullName evidence="1">METALLOTHIONEIN 1, AMT, METAL REGULATION, TRANSLATION-REGULATION</fullName>
    </submittedName>
</protein>